<dbReference type="PATRIC" id="fig|745411.4.peg.2088"/>
<dbReference type="STRING" id="745411.B3C1_10642"/>
<feature type="chain" id="PRO_5003858916" description="Lipoprotein" evidence="1">
    <location>
        <begin position="20"/>
        <end position="584"/>
    </location>
</feature>
<evidence type="ECO:0000313" key="2">
    <source>
        <dbReference type="EMBL" id="EKE73068.1"/>
    </source>
</evidence>
<feature type="signal peptide" evidence="1">
    <location>
        <begin position="1"/>
        <end position="19"/>
    </location>
</feature>
<protein>
    <recommendedName>
        <fullName evidence="4">Lipoprotein</fullName>
    </recommendedName>
</protein>
<dbReference type="eggNOG" id="COG4805">
    <property type="taxonomic scope" value="Bacteria"/>
</dbReference>
<proteinExistence type="predicted"/>
<keyword evidence="1" id="KW-0732">Signal</keyword>
<keyword evidence="3" id="KW-1185">Reference proteome</keyword>
<dbReference type="RefSeq" id="WP_008484763.1">
    <property type="nucleotide sequence ID" value="NZ_AMRI01000013.1"/>
</dbReference>
<dbReference type="EMBL" id="AMRI01000013">
    <property type="protein sequence ID" value="EKE73068.1"/>
    <property type="molecule type" value="Genomic_DNA"/>
</dbReference>
<gene>
    <name evidence="2" type="ORF">B3C1_10642</name>
</gene>
<name>K2JD87_9GAMM</name>
<organism evidence="2 3">
    <name type="scientific">Gallaecimonas xiamenensis 3-C-1</name>
    <dbReference type="NCBI Taxonomy" id="745411"/>
    <lineage>
        <taxon>Bacteria</taxon>
        <taxon>Pseudomonadati</taxon>
        <taxon>Pseudomonadota</taxon>
        <taxon>Gammaproteobacteria</taxon>
        <taxon>Enterobacterales</taxon>
        <taxon>Gallaecimonadaceae</taxon>
        <taxon>Gallaecimonas</taxon>
    </lineage>
</organism>
<dbReference type="OrthoDB" id="9769898at2"/>
<dbReference type="Pfam" id="PF05960">
    <property type="entry name" value="DUF885"/>
    <property type="match status" value="1"/>
</dbReference>
<dbReference type="PANTHER" id="PTHR33361">
    <property type="entry name" value="GLR0591 PROTEIN"/>
    <property type="match status" value="1"/>
</dbReference>
<dbReference type="PANTHER" id="PTHR33361:SF2">
    <property type="entry name" value="DUF885 DOMAIN-CONTAINING PROTEIN"/>
    <property type="match status" value="1"/>
</dbReference>
<evidence type="ECO:0000256" key="1">
    <source>
        <dbReference type="SAM" id="SignalP"/>
    </source>
</evidence>
<dbReference type="AlphaFoldDB" id="K2JD87"/>
<accession>K2JD87</accession>
<dbReference type="Proteomes" id="UP000006755">
    <property type="component" value="Unassembled WGS sequence"/>
</dbReference>
<dbReference type="PROSITE" id="PS51257">
    <property type="entry name" value="PROKAR_LIPOPROTEIN"/>
    <property type="match status" value="1"/>
</dbReference>
<reference evidence="2 3" key="1">
    <citation type="journal article" date="2012" name="J. Bacteriol.">
        <title>Genome Sequence of Gallaecimonas xiamenensis Type Strain 3-C-1.</title>
        <authorList>
            <person name="Lai Q."/>
            <person name="Wang L."/>
            <person name="Wang W."/>
            <person name="Shao Z."/>
        </authorList>
    </citation>
    <scope>NUCLEOTIDE SEQUENCE [LARGE SCALE GENOMIC DNA]</scope>
    <source>
        <strain evidence="2 3">3-C-1</strain>
    </source>
</reference>
<sequence length="584" mass="66051">MTRLAPVAALCVALLGGCAQLPAPMDSTQSVQVSFQTLMDQYWQANGQYGQMIAGSDNPQRGAGHLPDLSPAALAAQNSYWQGFKAKVEAVPSQSLSTQDQISKTMLIYELDDRLDNYRFGDHLMPLTSEYGFWVSLASLKDNLRFDSDSDYDRYLVALADIPRYMAQQTHWMQEGLAKGITQPKAVLALAGDNVQSYIDAQQFLSPFDQLPAADPRRAKAKALVQQQVLPAFRQFHDFLVNTYVPGARDSIGLSELPNGRDWYRNRVKHYVTLDISPEQVHQLGLTEMARIHKEMDAIIKELGFKGSFQEFLTFLRTDPQFYVTSPEQLLKEASYYAKRADGLLPRYFGKLPRKTYAVEPVPAAIAPNYTTGRYSGSYSDDRPGEYWVNTYNLPVRPLYELPALTLHEAVPGHHLQISLTQEQTDLPAFRRNGYISAFGEGWGLYCEYLGEEAGFYRTPYERFGRLIFDAWRAARLVVDTGIHWYGWDRDKALKYMADNTGLALHNVQTETDRYISWPAQALSYKLGELTIKRLREKAQGELGDKFDIRRFHDALLANGAVPLSVMEQQIDAFIAAEKARKAD</sequence>
<evidence type="ECO:0000313" key="3">
    <source>
        <dbReference type="Proteomes" id="UP000006755"/>
    </source>
</evidence>
<evidence type="ECO:0008006" key="4">
    <source>
        <dbReference type="Google" id="ProtNLM"/>
    </source>
</evidence>
<dbReference type="InterPro" id="IPR010281">
    <property type="entry name" value="DUF885"/>
</dbReference>
<comment type="caution">
    <text evidence="2">The sequence shown here is derived from an EMBL/GenBank/DDBJ whole genome shotgun (WGS) entry which is preliminary data.</text>
</comment>